<dbReference type="EMBL" id="LNIX01000005">
    <property type="protein sequence ID" value="OXA54001.1"/>
    <property type="molecule type" value="Genomic_DNA"/>
</dbReference>
<accession>A0A226EB10</accession>
<reference evidence="1 2" key="1">
    <citation type="submission" date="2015-12" db="EMBL/GenBank/DDBJ databases">
        <title>The genome of Folsomia candida.</title>
        <authorList>
            <person name="Faddeeva A."/>
            <person name="Derks M.F."/>
            <person name="Anvar Y."/>
            <person name="Smit S."/>
            <person name="Van Straalen N."/>
            <person name="Roelofs D."/>
        </authorList>
    </citation>
    <scope>NUCLEOTIDE SEQUENCE [LARGE SCALE GENOMIC DNA]</scope>
    <source>
        <strain evidence="1 2">VU population</strain>
        <tissue evidence="1">Whole body</tissue>
    </source>
</reference>
<protein>
    <submittedName>
        <fullName evidence="1">Uncharacterized protein</fullName>
    </submittedName>
</protein>
<sequence>MLILNIYLLNYPCKKCPIFYTVLLSKSEMFGTTLELLGSDKFSKMSEPDLQKSCMYYSLRNDIVPIYGFGDKLSKYKIYPNPLRQGVWDWTTIPPKSINRIFLGTTYVTMSDNENALVIVTLWTNGMKGFSIGSTKPHLPDSFLRKARKHLVDDLGLKELFLSKIIMTIVLHLKKL</sequence>
<proteinExistence type="predicted"/>
<name>A0A226EB10_FOLCA</name>
<comment type="caution">
    <text evidence="1">The sequence shown here is derived from an EMBL/GenBank/DDBJ whole genome shotgun (WGS) entry which is preliminary data.</text>
</comment>
<dbReference type="Proteomes" id="UP000198287">
    <property type="component" value="Unassembled WGS sequence"/>
</dbReference>
<organism evidence="1 2">
    <name type="scientific">Folsomia candida</name>
    <name type="common">Springtail</name>
    <dbReference type="NCBI Taxonomy" id="158441"/>
    <lineage>
        <taxon>Eukaryota</taxon>
        <taxon>Metazoa</taxon>
        <taxon>Ecdysozoa</taxon>
        <taxon>Arthropoda</taxon>
        <taxon>Hexapoda</taxon>
        <taxon>Collembola</taxon>
        <taxon>Entomobryomorpha</taxon>
        <taxon>Isotomoidea</taxon>
        <taxon>Isotomidae</taxon>
        <taxon>Proisotominae</taxon>
        <taxon>Folsomia</taxon>
    </lineage>
</organism>
<evidence type="ECO:0000313" key="1">
    <source>
        <dbReference type="EMBL" id="OXA54001.1"/>
    </source>
</evidence>
<evidence type="ECO:0000313" key="2">
    <source>
        <dbReference type="Proteomes" id="UP000198287"/>
    </source>
</evidence>
<dbReference type="AlphaFoldDB" id="A0A226EB10"/>
<gene>
    <name evidence="1" type="ORF">Fcan01_11533</name>
</gene>
<keyword evidence="2" id="KW-1185">Reference proteome</keyword>